<dbReference type="Proteomes" id="UP000226192">
    <property type="component" value="Unassembled WGS sequence"/>
</dbReference>
<keyword evidence="1" id="KW-0800">Toxin</keyword>
<accession>A0A2C5YCR4</accession>
<evidence type="ECO:0000256" key="5">
    <source>
        <dbReference type="SAM" id="MobiDB-lite"/>
    </source>
</evidence>
<dbReference type="SUPFAM" id="SSF56399">
    <property type="entry name" value="ADP-ribosylation"/>
    <property type="match status" value="1"/>
</dbReference>
<sequence length="614" mass="68505">MPVNEDPTLRSFVDIDPEDAASRIEHPRPIPKRPAEPRPWWDAGWGTTLDKGSQTDFGPTKWVFRGSSRGPDVHRALGGFLPNSQGEQEDEAFGFLTHLDDVMDMNKGTSKMTMWVSTSAIFGAAARFARHDGWVYKIHVAPNMVDVASTLGKQYNMANEAEFAALGGVHWSQVHSWVQIPADNEIPDEDSDVDLQNRDLEELIRTRPEVYRENPDYNAKWDSCLSGGSQPQLAGYEIGNTIWQTPEWKPYKPMPGMRLRRLAREFLDKNAEVLEWRGHFPLVISAEERERLGDRKGEEKKEGNEVWWAERLGREGREGREEERRKEEEMRQKTLYMGQRQESMVQWEEQEEKQALPVTPIEAQGMVQHQAQGEHHITPVEAQEKQEAPQVEPIGAQAMAQHKAQEEHHVDQVEAQEEPQAPQLEPIGAQATAQHKAQEEHHVDQVEAQEEPQAPQVEPMGAKDTATEAQEAPKEKPKKAQDKHQDEKKPSKGLGTEPIIQITSGATAAALSVAGGVLSFNAAKPPVTPPSSSAATTSFCNTGCLPAVPAGEIDAMVRRVSDEAIIEAIRGAPRPPSGLGQAGAMLERRDAGEGMREVVERALMRLVEEMGMRR</sequence>
<comment type="caution">
    <text evidence="6">The sequence shown here is derived from an EMBL/GenBank/DDBJ whole genome shotgun (WGS) entry which is preliminary data.</text>
</comment>
<feature type="compositionally biased region" description="Basic and acidic residues" evidence="5">
    <location>
        <begin position="436"/>
        <end position="445"/>
    </location>
</feature>
<reference evidence="6 7" key="1">
    <citation type="submission" date="2017-06" db="EMBL/GenBank/DDBJ databases">
        <title>Ant-infecting Ophiocordyceps genomes reveal a high diversity of potential behavioral manipulation genes and a possible major role for enterotoxins.</title>
        <authorList>
            <person name="De Bekker C."/>
            <person name="Evans H.C."/>
            <person name="Brachmann A."/>
            <person name="Hughes D.P."/>
        </authorList>
    </citation>
    <scope>NUCLEOTIDE SEQUENCE [LARGE SCALE GENOMIC DNA]</scope>
    <source>
        <strain evidence="6 7">Map64</strain>
    </source>
</reference>
<protein>
    <submittedName>
        <fullName evidence="6">Putative enterotoxin</fullName>
    </submittedName>
</protein>
<evidence type="ECO:0000313" key="6">
    <source>
        <dbReference type="EMBL" id="PHH65062.1"/>
    </source>
</evidence>
<feature type="region of interest" description="Disordered" evidence="5">
    <location>
        <begin position="1"/>
        <end position="40"/>
    </location>
</feature>
<evidence type="ECO:0000256" key="4">
    <source>
        <dbReference type="ARBA" id="ARBA00023157"/>
    </source>
</evidence>
<dbReference type="OrthoDB" id="4927890at2759"/>
<evidence type="ECO:0000256" key="1">
    <source>
        <dbReference type="ARBA" id="ARBA00022656"/>
    </source>
</evidence>
<evidence type="ECO:0000256" key="2">
    <source>
        <dbReference type="ARBA" id="ARBA00022729"/>
    </source>
</evidence>
<keyword evidence="4" id="KW-1015">Disulfide bond</keyword>
<dbReference type="Pfam" id="PF01375">
    <property type="entry name" value="Enterotoxin_a"/>
    <property type="match status" value="1"/>
</dbReference>
<organism evidence="6 7">
    <name type="scientific">Ophiocordyceps australis</name>
    <dbReference type="NCBI Taxonomy" id="1399860"/>
    <lineage>
        <taxon>Eukaryota</taxon>
        <taxon>Fungi</taxon>
        <taxon>Dikarya</taxon>
        <taxon>Ascomycota</taxon>
        <taxon>Pezizomycotina</taxon>
        <taxon>Sordariomycetes</taxon>
        <taxon>Hypocreomycetidae</taxon>
        <taxon>Hypocreales</taxon>
        <taxon>Ophiocordycipitaceae</taxon>
        <taxon>Ophiocordyceps</taxon>
    </lineage>
</organism>
<feature type="compositionally biased region" description="Basic and acidic residues" evidence="5">
    <location>
        <begin position="471"/>
        <end position="490"/>
    </location>
</feature>
<dbReference type="AlphaFoldDB" id="A0A2C5YCR4"/>
<dbReference type="GO" id="GO:0090729">
    <property type="term" value="F:toxin activity"/>
    <property type="evidence" value="ECO:0007669"/>
    <property type="project" value="UniProtKB-KW"/>
</dbReference>
<dbReference type="EMBL" id="NJET01000022">
    <property type="protein sequence ID" value="PHH65062.1"/>
    <property type="molecule type" value="Genomic_DNA"/>
</dbReference>
<dbReference type="InterPro" id="IPR001144">
    <property type="entry name" value="Enterotoxin_A"/>
</dbReference>
<keyword evidence="7" id="KW-1185">Reference proteome</keyword>
<feature type="region of interest" description="Disordered" evidence="5">
    <location>
        <begin position="397"/>
        <end position="496"/>
    </location>
</feature>
<proteinExistence type="predicted"/>
<gene>
    <name evidence="6" type="ORF">CDD81_3460</name>
</gene>
<keyword evidence="2" id="KW-0732">Signal</keyword>
<feature type="compositionally biased region" description="Basic and acidic residues" evidence="5">
    <location>
        <begin position="403"/>
        <end position="412"/>
    </location>
</feature>
<feature type="compositionally biased region" description="Basic and acidic residues" evidence="5">
    <location>
        <begin position="20"/>
        <end position="36"/>
    </location>
</feature>
<name>A0A2C5YCR4_9HYPO</name>
<dbReference type="Gene3D" id="3.90.210.10">
    <property type="entry name" value="Heat-Labile Enterotoxin, subunit A"/>
    <property type="match status" value="1"/>
</dbReference>
<evidence type="ECO:0000256" key="3">
    <source>
        <dbReference type="ARBA" id="ARBA00023026"/>
    </source>
</evidence>
<keyword evidence="3" id="KW-0843">Virulence</keyword>
<evidence type="ECO:0000313" key="7">
    <source>
        <dbReference type="Proteomes" id="UP000226192"/>
    </source>
</evidence>